<protein>
    <recommendedName>
        <fullName evidence="4">Probable 2-phosphosulfolactate phosphatase</fullName>
        <ecNumber evidence="3">3.1.3.71</ecNumber>
    </recommendedName>
</protein>
<gene>
    <name evidence="8" type="ORF">FSB73_16390</name>
</gene>
<comment type="similarity">
    <text evidence="2">Belongs to the ComB family.</text>
</comment>
<keyword evidence="6" id="KW-0460">Magnesium</keyword>
<evidence type="ECO:0000256" key="4">
    <source>
        <dbReference type="ARBA" id="ARBA00021948"/>
    </source>
</evidence>
<dbReference type="EC" id="3.1.3.71" evidence="3"/>
<dbReference type="Pfam" id="PF04029">
    <property type="entry name" value="2-ph_phosp"/>
    <property type="match status" value="1"/>
</dbReference>
<keyword evidence="9" id="KW-1185">Reference proteome</keyword>
<dbReference type="GO" id="GO:0000287">
    <property type="term" value="F:magnesium ion binding"/>
    <property type="evidence" value="ECO:0007669"/>
    <property type="project" value="InterPro"/>
</dbReference>
<evidence type="ECO:0000256" key="3">
    <source>
        <dbReference type="ARBA" id="ARBA00012953"/>
    </source>
</evidence>
<dbReference type="GO" id="GO:0050545">
    <property type="term" value="F:sulfopyruvate decarboxylase activity"/>
    <property type="evidence" value="ECO:0007669"/>
    <property type="project" value="TreeGrafter"/>
</dbReference>
<dbReference type="AlphaFoldDB" id="A0A5B8VQ41"/>
<evidence type="ECO:0000256" key="2">
    <source>
        <dbReference type="ARBA" id="ARBA00009997"/>
    </source>
</evidence>
<evidence type="ECO:0000313" key="9">
    <source>
        <dbReference type="Proteomes" id="UP000321291"/>
    </source>
</evidence>
<dbReference type="RefSeq" id="WP_146784597.1">
    <property type="nucleotide sequence ID" value="NZ_CP042434.1"/>
</dbReference>
<keyword evidence="5" id="KW-0378">Hydrolase</keyword>
<organism evidence="8 9">
    <name type="scientific">Arachidicoccus ginsenosidivorans</name>
    <dbReference type="NCBI Taxonomy" id="496057"/>
    <lineage>
        <taxon>Bacteria</taxon>
        <taxon>Pseudomonadati</taxon>
        <taxon>Bacteroidota</taxon>
        <taxon>Chitinophagia</taxon>
        <taxon>Chitinophagales</taxon>
        <taxon>Chitinophagaceae</taxon>
        <taxon>Arachidicoccus</taxon>
    </lineage>
</organism>
<dbReference type="EMBL" id="CP042434">
    <property type="protein sequence ID" value="QEC73022.1"/>
    <property type="molecule type" value="Genomic_DNA"/>
</dbReference>
<evidence type="ECO:0000256" key="5">
    <source>
        <dbReference type="ARBA" id="ARBA00022801"/>
    </source>
</evidence>
<dbReference type="GO" id="GO:0050532">
    <property type="term" value="F:2-phosphosulfolactate phosphatase activity"/>
    <property type="evidence" value="ECO:0007669"/>
    <property type="project" value="UniProtKB-EC"/>
</dbReference>
<evidence type="ECO:0000256" key="6">
    <source>
        <dbReference type="ARBA" id="ARBA00022842"/>
    </source>
</evidence>
<evidence type="ECO:0000313" key="8">
    <source>
        <dbReference type="EMBL" id="QEC73022.1"/>
    </source>
</evidence>
<dbReference type="Proteomes" id="UP000321291">
    <property type="component" value="Chromosome"/>
</dbReference>
<dbReference type="InterPro" id="IPR005238">
    <property type="entry name" value="ComB-like"/>
</dbReference>
<comment type="cofactor">
    <cofactor evidence="1">
        <name>Mg(2+)</name>
        <dbReference type="ChEBI" id="CHEBI:18420"/>
    </cofactor>
</comment>
<evidence type="ECO:0000256" key="7">
    <source>
        <dbReference type="ARBA" id="ARBA00033711"/>
    </source>
</evidence>
<dbReference type="Gene3D" id="3.90.1560.10">
    <property type="entry name" value="ComB-like"/>
    <property type="match status" value="1"/>
</dbReference>
<sequence length="244" mass="26509">MEKRTLHTVLSPRLLDLYTLSDATIVIIDVFRATSTIATALSHGATAVFPVADVEKCKQLGAELNAITAGERNGQVIEGLLHGNSPAEYPSTFIDGKQLVLTTTNGTKLLKMALDQGAAQIITGSFVNLGSVCQFLEKSQKNVILACSGWKDRFNLEDTLFAGAVADQLSEKFAMNCDSTLMAKQMYQLHKEDMTNFIRNTSHWHRLKAFGLEKDLEFCVTPGAAEVLPLYNPKTAALTAAAIS</sequence>
<name>A0A5B8VQ41_9BACT</name>
<dbReference type="SUPFAM" id="SSF142823">
    <property type="entry name" value="ComB-like"/>
    <property type="match status" value="1"/>
</dbReference>
<reference evidence="8 9" key="1">
    <citation type="journal article" date="2017" name="Int. J. Syst. Evol. Microbiol.">
        <title>Arachidicoccus ginsenosidivorans sp. nov., with ginsenoside-converting activity isolated from ginseng cultivating soil.</title>
        <authorList>
            <person name="Siddiqi M.Z."/>
            <person name="Aslam Z."/>
            <person name="Im W.T."/>
        </authorList>
    </citation>
    <scope>NUCLEOTIDE SEQUENCE [LARGE SCALE GENOMIC DNA]</scope>
    <source>
        <strain evidence="8 9">Gsoil 809</strain>
    </source>
</reference>
<proteinExistence type="inferred from homology"/>
<comment type="catalytic activity">
    <reaction evidence="7">
        <text>(2R)-O-phospho-3-sulfolactate + H2O = (2R)-3-sulfolactate + phosphate</text>
        <dbReference type="Rhea" id="RHEA:23416"/>
        <dbReference type="ChEBI" id="CHEBI:15377"/>
        <dbReference type="ChEBI" id="CHEBI:15597"/>
        <dbReference type="ChEBI" id="CHEBI:43474"/>
        <dbReference type="ChEBI" id="CHEBI:58738"/>
        <dbReference type="EC" id="3.1.3.71"/>
    </reaction>
</comment>
<dbReference type="OrthoDB" id="4913at2"/>
<dbReference type="InterPro" id="IPR036702">
    <property type="entry name" value="ComB-like_sf"/>
</dbReference>
<dbReference type="PANTHER" id="PTHR37311:SF1">
    <property type="entry name" value="2-PHOSPHOSULFOLACTATE PHOSPHATASE-RELATED"/>
    <property type="match status" value="1"/>
</dbReference>
<dbReference type="KEGG" id="agi:FSB73_16390"/>
<dbReference type="PANTHER" id="PTHR37311">
    <property type="entry name" value="2-PHOSPHOSULFOLACTATE PHOSPHATASE-RELATED"/>
    <property type="match status" value="1"/>
</dbReference>
<accession>A0A5B8VQ41</accession>
<evidence type="ECO:0000256" key="1">
    <source>
        <dbReference type="ARBA" id="ARBA00001946"/>
    </source>
</evidence>